<gene>
    <name evidence="1" type="ORF">D2965_08490</name>
</gene>
<comment type="caution">
    <text evidence="1">The sequence shown here is derived from an EMBL/GenBank/DDBJ whole genome shotgun (WGS) entry which is preliminary data.</text>
</comment>
<dbReference type="EMBL" id="QXZZ01000036">
    <property type="protein sequence ID" value="RJY49994.1"/>
    <property type="molecule type" value="Genomic_DNA"/>
</dbReference>
<dbReference type="AlphaFoldDB" id="A0A3A6VZ45"/>
<proteinExistence type="predicted"/>
<evidence type="ECO:0000313" key="1">
    <source>
        <dbReference type="EMBL" id="RJY49994.1"/>
    </source>
</evidence>
<protein>
    <submittedName>
        <fullName evidence="1">Uncharacterized protein</fullName>
    </submittedName>
</protein>
<organism evidence="1 2">
    <name type="scientific">Veillonella atypica</name>
    <dbReference type="NCBI Taxonomy" id="39777"/>
    <lineage>
        <taxon>Bacteria</taxon>
        <taxon>Bacillati</taxon>
        <taxon>Bacillota</taxon>
        <taxon>Negativicutes</taxon>
        <taxon>Veillonellales</taxon>
        <taxon>Veillonellaceae</taxon>
        <taxon>Veillonella</taxon>
    </lineage>
</organism>
<dbReference type="Proteomes" id="UP000277803">
    <property type="component" value="Unassembled WGS sequence"/>
</dbReference>
<accession>A0A3A6VZ45</accession>
<evidence type="ECO:0000313" key="2">
    <source>
        <dbReference type="Proteomes" id="UP000277803"/>
    </source>
</evidence>
<dbReference type="RefSeq" id="WP_119982891.1">
    <property type="nucleotide sequence ID" value="NZ_QXZZ01000036.1"/>
</dbReference>
<name>A0A3A6VZ45_9FIRM</name>
<sequence length="113" mass="12826">MNEYITIGHLEKQIAKTHPLIKRELLLSIVGALEEGTLEPLSLIEATQLQAHRNGWAPIPAWLYNDIGSREAFTKYLQNVGVDPAGSDDFIHLYSDEWGEWFADISELAEEIY</sequence>
<reference evidence="1 2" key="1">
    <citation type="submission" date="2018-09" db="EMBL/GenBank/DDBJ databases">
        <title>Genome sequence of Veillonella atypica isolated from periodontal Korean patients.</title>
        <authorList>
            <person name="Lee J.-H."/>
            <person name="Moon J.-H."/>
            <person name="Shin S.-Y."/>
        </authorList>
    </citation>
    <scope>NUCLEOTIDE SEQUENCE [LARGE SCALE GENOMIC DNA]</scope>
    <source>
        <strain evidence="1 2">KHUD_V1</strain>
    </source>
</reference>